<evidence type="ECO:0000256" key="2">
    <source>
        <dbReference type="ARBA" id="ARBA00022692"/>
    </source>
</evidence>
<sequence>MSGLEEVDDNRQGSGSYRQKSFLSASLRSHHGSGTNTHNNSFSQLPTQETMFKNSLIKKFGLTSLNQNSNNKDESFMQLPPASAASQKFSLSNSNETFLHSRTSQSQLQLNQLISNNEALEKTYLNAQPSFLSNEHTFHHENNAELNQNGTGLNDYELEELRDGFFDPVFPKHTPVRPLIDENIAETAQASYIEKDGEDEKDTGKSTSDGTASTKGFLPMSNAPTRPPSQTAFQKVLGTFAFVKINSHKALKKRKKILKFFIAYFIAMVLSVIPKTRSWFGSDRYIWFLPLATLIHHPSRTVGVQVEIAVWAILGGSLSIAWSALALYIATCNNAALRGYGGILWLSMTLAVILSVWLGSLFRRLVYFSTAFNTGILFTHTVSFINAFPQVAHIEINNSVRNWKIMWDFGISYLFGILISTTVSFIVFPDFGNNIITDTFAETIESIENFLVLFIDPKNFENKEQLASKEKTMVRKMNYKCTQAYREYSNQLKLSRYDEHLLKNVRNSLTNIVAPLRCVPLNLSNIINQEALENLISGINADGINFDAEDTDYENLADESTALQTTLQKPLFDLVLQMIICLDYNKEMFKTPNAQNNCATLHKYDVVLQEKIQNTDKAYKSFIKSKFFNKELLRDPKCVEMFLFLRYLVHSANHLVVLNSTTIETIGTQRWHVVPPSYPLSTSLRRLPHQCALDQGNGDQMNYSDTKRATDEIFENIYNANMSKHIFQASTSDKHVKAISRNDFNKKTTTSSARWLFWNFKCAFLCDEMRWALKVSAVMFFFCLPSWLPNSYKWYQKYQVFTGAILLNVLINRRNIDNWESFAVRMINCLIGVFWGWAANQSRHFASPYVIMTFASLLCAVYAYVFFVNRNTKISYTALLTFTIIALEPLGNKNVYSHHSVNTATIWKSTWVTGLALFFGCALSIPINWVLWTLSARTQVREGANALVGHIGKSYQFLVDRYLYRDVDDEPSLLELKYSNVSEIRLSQSIDALEELLNQAKKESEYITKFKATQYEQLIQCSRALVEKLLESRLSAQFFDVWNTDADSRVTRSLLSFRRDSVSTVCFVFFMLSNCFQSKNKVPPYLPNPILSRKKLYDAISRFDTLDWNGRQDSEQSSVFSTAFNFSPEGKVSFKLFEKRHWQEVHAIAFSSAFTGVTAELQRMIEISKQILGEETRY</sequence>
<keyword evidence="8" id="KW-1185">Reference proteome</keyword>
<dbReference type="GO" id="GO:0016020">
    <property type="term" value="C:membrane"/>
    <property type="evidence" value="ECO:0007669"/>
    <property type="project" value="UniProtKB-SubCell"/>
</dbReference>
<dbReference type="PANTHER" id="PTHR47804">
    <property type="entry name" value="60S RIBOSOMAL PROTEIN L19"/>
    <property type="match status" value="1"/>
</dbReference>
<dbReference type="InterPro" id="IPR052430">
    <property type="entry name" value="IVT-Associated"/>
</dbReference>
<evidence type="ECO:0000256" key="1">
    <source>
        <dbReference type="ARBA" id="ARBA00004141"/>
    </source>
</evidence>
<feature type="region of interest" description="Disordered" evidence="5">
    <location>
        <begin position="191"/>
        <end position="224"/>
    </location>
</feature>
<keyword evidence="4 6" id="KW-0472">Membrane</keyword>
<gene>
    <name evidence="7" type="ORF">AWRI3579_g608</name>
</gene>
<feature type="transmembrane region" description="Helical" evidence="6">
    <location>
        <begin position="308"/>
        <end position="330"/>
    </location>
</feature>
<keyword evidence="3 6" id="KW-1133">Transmembrane helix</keyword>
<dbReference type="PANTHER" id="PTHR47804:SF3">
    <property type="entry name" value="PROTEIN BRE4"/>
    <property type="match status" value="1"/>
</dbReference>
<protein>
    <submittedName>
        <fullName evidence="7">Protein BRE4</fullName>
    </submittedName>
</protein>
<dbReference type="FunCoup" id="A0A1E5RP33">
    <property type="interactions" value="14"/>
</dbReference>
<proteinExistence type="predicted"/>
<dbReference type="PRINTS" id="PR02047">
    <property type="entry name" value="BREFELDNASP4"/>
</dbReference>
<feature type="transmembrane region" description="Helical" evidence="6">
    <location>
        <begin position="409"/>
        <end position="428"/>
    </location>
</feature>
<feature type="transmembrane region" description="Helical" evidence="6">
    <location>
        <begin position="257"/>
        <end position="274"/>
    </location>
</feature>
<evidence type="ECO:0000313" key="7">
    <source>
        <dbReference type="EMBL" id="OEJ88642.1"/>
    </source>
</evidence>
<organism evidence="7 8">
    <name type="scientific">Hanseniaspora osmophila</name>
    <dbReference type="NCBI Taxonomy" id="56408"/>
    <lineage>
        <taxon>Eukaryota</taxon>
        <taxon>Fungi</taxon>
        <taxon>Dikarya</taxon>
        <taxon>Ascomycota</taxon>
        <taxon>Saccharomycotina</taxon>
        <taxon>Saccharomycetes</taxon>
        <taxon>Saccharomycodales</taxon>
        <taxon>Saccharomycodaceae</taxon>
        <taxon>Hanseniaspora</taxon>
    </lineage>
</organism>
<keyword evidence="2 6" id="KW-0812">Transmembrane</keyword>
<reference evidence="8" key="1">
    <citation type="journal article" date="2016" name="Genome Announc.">
        <title>Genome sequences of three species of Hanseniaspora isolated from spontaneous wine fermentations.</title>
        <authorList>
            <person name="Sternes P.R."/>
            <person name="Lee D."/>
            <person name="Kutyna D.R."/>
            <person name="Borneman A.R."/>
        </authorList>
    </citation>
    <scope>NUCLEOTIDE SEQUENCE [LARGE SCALE GENOMIC DNA]</scope>
    <source>
        <strain evidence="8">AWRI3579</strain>
    </source>
</reference>
<evidence type="ECO:0000256" key="4">
    <source>
        <dbReference type="ARBA" id="ARBA00023136"/>
    </source>
</evidence>
<dbReference type="AlphaFoldDB" id="A0A1E5RP33"/>
<dbReference type="InParanoid" id="A0A1E5RP33"/>
<feature type="transmembrane region" description="Helical" evidence="6">
    <location>
        <begin position="822"/>
        <end position="839"/>
    </location>
</feature>
<dbReference type="Proteomes" id="UP000095728">
    <property type="component" value="Unassembled WGS sequence"/>
</dbReference>
<dbReference type="OrthoDB" id="1924968at2759"/>
<evidence type="ECO:0000313" key="8">
    <source>
        <dbReference type="Proteomes" id="UP000095728"/>
    </source>
</evidence>
<comment type="subcellular location">
    <subcellularLocation>
        <location evidence="1">Membrane</location>
        <topology evidence="1">Multi-pass membrane protein</topology>
    </subcellularLocation>
</comment>
<accession>A0A1E5RP33</accession>
<name>A0A1E5RP33_9ASCO</name>
<feature type="transmembrane region" description="Helical" evidence="6">
    <location>
        <begin position="911"/>
        <end position="931"/>
    </location>
</feature>
<feature type="transmembrane region" description="Helical" evidence="6">
    <location>
        <begin position="342"/>
        <end position="359"/>
    </location>
</feature>
<feature type="compositionally biased region" description="Polar residues" evidence="5">
    <location>
        <begin position="205"/>
        <end position="214"/>
    </location>
</feature>
<evidence type="ECO:0000256" key="3">
    <source>
        <dbReference type="ARBA" id="ARBA00022989"/>
    </source>
</evidence>
<feature type="transmembrane region" description="Helical" evidence="6">
    <location>
        <begin position="845"/>
        <end position="867"/>
    </location>
</feature>
<feature type="transmembrane region" description="Helical" evidence="6">
    <location>
        <begin position="365"/>
        <end position="388"/>
    </location>
</feature>
<dbReference type="STRING" id="56408.A0A1E5RP33"/>
<feature type="transmembrane region" description="Helical" evidence="6">
    <location>
        <begin position="771"/>
        <end position="788"/>
    </location>
</feature>
<dbReference type="InterPro" id="IPR023244">
    <property type="entry name" value="Brefeldin_A-sensitivity_4"/>
</dbReference>
<comment type="caution">
    <text evidence="7">The sequence shown here is derived from an EMBL/GenBank/DDBJ whole genome shotgun (WGS) entry which is preliminary data.</text>
</comment>
<dbReference type="EMBL" id="LPNM01000005">
    <property type="protein sequence ID" value="OEJ88642.1"/>
    <property type="molecule type" value="Genomic_DNA"/>
</dbReference>
<evidence type="ECO:0000256" key="6">
    <source>
        <dbReference type="SAM" id="Phobius"/>
    </source>
</evidence>
<evidence type="ECO:0000256" key="5">
    <source>
        <dbReference type="SAM" id="MobiDB-lite"/>
    </source>
</evidence>